<keyword evidence="2" id="KW-1185">Reference proteome</keyword>
<gene>
    <name evidence="1" type="ORF">Ade02nite_19830</name>
</gene>
<name>A0ABQ3Y064_9ACTN</name>
<protein>
    <submittedName>
        <fullName evidence="1">Uncharacterized protein</fullName>
    </submittedName>
</protein>
<proteinExistence type="predicted"/>
<dbReference type="Proteomes" id="UP000609879">
    <property type="component" value="Unassembled WGS sequence"/>
</dbReference>
<evidence type="ECO:0000313" key="2">
    <source>
        <dbReference type="Proteomes" id="UP000609879"/>
    </source>
</evidence>
<sequence>MPTTNPIRRGHLDKDWGWSYGGGKVHPIREWYAVCPDCGDVVRCTGQRGTRKAAKDALYRHRQKQHAPGSVGR</sequence>
<dbReference type="EMBL" id="BOMI01000033">
    <property type="protein sequence ID" value="GID73342.1"/>
    <property type="molecule type" value="Genomic_DNA"/>
</dbReference>
<comment type="caution">
    <text evidence="1">The sequence shown here is derived from an EMBL/GenBank/DDBJ whole genome shotgun (WGS) entry which is preliminary data.</text>
</comment>
<evidence type="ECO:0000313" key="1">
    <source>
        <dbReference type="EMBL" id="GID73342.1"/>
    </source>
</evidence>
<organism evidence="1 2">
    <name type="scientific">Paractinoplanes deccanensis</name>
    <dbReference type="NCBI Taxonomy" id="113561"/>
    <lineage>
        <taxon>Bacteria</taxon>
        <taxon>Bacillati</taxon>
        <taxon>Actinomycetota</taxon>
        <taxon>Actinomycetes</taxon>
        <taxon>Micromonosporales</taxon>
        <taxon>Micromonosporaceae</taxon>
        <taxon>Paractinoplanes</taxon>
    </lineage>
</organism>
<accession>A0ABQ3Y064</accession>
<reference evidence="1 2" key="1">
    <citation type="submission" date="2021-01" db="EMBL/GenBank/DDBJ databases">
        <title>Whole genome shotgun sequence of Actinoplanes deccanensis NBRC 13994.</title>
        <authorList>
            <person name="Komaki H."/>
            <person name="Tamura T."/>
        </authorList>
    </citation>
    <scope>NUCLEOTIDE SEQUENCE [LARGE SCALE GENOMIC DNA]</scope>
    <source>
        <strain evidence="1 2">NBRC 13994</strain>
    </source>
</reference>